<accession>A0A9X6NBX9</accession>
<comment type="caution">
    <text evidence="2">The sequence shown here is derived from an EMBL/GenBank/DDBJ whole genome shotgun (WGS) entry which is preliminary data.</text>
</comment>
<evidence type="ECO:0000313" key="3">
    <source>
        <dbReference type="Proteomes" id="UP000192578"/>
    </source>
</evidence>
<protein>
    <recommendedName>
        <fullName evidence="4">WAP domain-containing protein</fullName>
    </recommendedName>
</protein>
<keyword evidence="3" id="KW-1185">Reference proteome</keyword>
<feature type="signal peptide" evidence="1">
    <location>
        <begin position="1"/>
        <end position="22"/>
    </location>
</feature>
<dbReference type="AlphaFoldDB" id="A0A9X6NBX9"/>
<evidence type="ECO:0000313" key="2">
    <source>
        <dbReference type="EMBL" id="OWA49906.1"/>
    </source>
</evidence>
<reference evidence="3" key="1">
    <citation type="submission" date="2017-01" db="EMBL/GenBank/DDBJ databases">
        <title>Comparative genomics of anhydrobiosis in the tardigrade Hypsibius dujardini.</title>
        <authorList>
            <person name="Yoshida Y."/>
            <person name="Koutsovoulos G."/>
            <person name="Laetsch D."/>
            <person name="Stevens L."/>
            <person name="Kumar S."/>
            <person name="Horikawa D."/>
            <person name="Ishino K."/>
            <person name="Komine S."/>
            <person name="Tomita M."/>
            <person name="Blaxter M."/>
            <person name="Arakawa K."/>
        </authorList>
    </citation>
    <scope>NUCLEOTIDE SEQUENCE [LARGE SCALE GENOMIC DNA]</scope>
    <source>
        <strain evidence="3">Z151</strain>
    </source>
</reference>
<dbReference type="Proteomes" id="UP000192578">
    <property type="component" value="Unassembled WGS sequence"/>
</dbReference>
<keyword evidence="1" id="KW-0732">Signal</keyword>
<sequence length="397" mass="43020">MAGARFLFALMSMLYFVQQSEADIFFTGEDDADNEVAHKGSILKTIFGSNAGVFKLPSEFLEVEKLRKPSPPSSNTFVPFNSAGRNNGSYTDRRSPIGALTVRSCTPDALPWIGSVGFCVPSGLLRTFCGDNNEASTAVDDCAGYEGNWCCYRPSPTAPPVYTPLSSLAIRRCTPDTHPWVGASGFCAATNQLNTFCAAMEISASNADCPGRENWCCYKTAPAVVPVLTVRQCTPDAMTYLGRTGFCANTNQLNNYCGALEISVASSDCAAYTGNWCCYTPHPRPATLPPRPTTPRPTTSLPVTVAYPNGICQSYPYLPQCQPTTTRRPQAYYFGPTPKYLPCSVYSSLSDCTTTTSRSVLTTRSPVYGMRVLSGAPVNFPMLPVDSHDNFPRSIDH</sequence>
<dbReference type="OrthoDB" id="10489349at2759"/>
<feature type="chain" id="PRO_5040729660" description="WAP domain-containing protein" evidence="1">
    <location>
        <begin position="23"/>
        <end position="397"/>
    </location>
</feature>
<organism evidence="2 3">
    <name type="scientific">Hypsibius exemplaris</name>
    <name type="common">Freshwater tardigrade</name>
    <dbReference type="NCBI Taxonomy" id="2072580"/>
    <lineage>
        <taxon>Eukaryota</taxon>
        <taxon>Metazoa</taxon>
        <taxon>Ecdysozoa</taxon>
        <taxon>Tardigrada</taxon>
        <taxon>Eutardigrada</taxon>
        <taxon>Parachela</taxon>
        <taxon>Hypsibioidea</taxon>
        <taxon>Hypsibiidae</taxon>
        <taxon>Hypsibius</taxon>
    </lineage>
</organism>
<evidence type="ECO:0008006" key="4">
    <source>
        <dbReference type="Google" id="ProtNLM"/>
    </source>
</evidence>
<gene>
    <name evidence="2" type="ORF">BV898_14441</name>
</gene>
<proteinExistence type="predicted"/>
<dbReference type="EMBL" id="MTYJ01000177">
    <property type="protein sequence ID" value="OWA49906.1"/>
    <property type="molecule type" value="Genomic_DNA"/>
</dbReference>
<evidence type="ECO:0000256" key="1">
    <source>
        <dbReference type="SAM" id="SignalP"/>
    </source>
</evidence>
<name>A0A9X6NBX9_HYPEX</name>